<dbReference type="SMART" id="SM00464">
    <property type="entry name" value="LON"/>
    <property type="match status" value="1"/>
</dbReference>
<organism evidence="2 3">
    <name type="scientific">Roseospirillum parvum</name>
    <dbReference type="NCBI Taxonomy" id="83401"/>
    <lineage>
        <taxon>Bacteria</taxon>
        <taxon>Pseudomonadati</taxon>
        <taxon>Pseudomonadota</taxon>
        <taxon>Alphaproteobacteria</taxon>
        <taxon>Rhodospirillales</taxon>
        <taxon>Rhodospirillaceae</taxon>
        <taxon>Roseospirillum</taxon>
    </lineage>
</organism>
<dbReference type="Pfam" id="PF02190">
    <property type="entry name" value="LON_substr_bdg"/>
    <property type="match status" value="1"/>
</dbReference>
<dbReference type="Gene3D" id="2.30.130.40">
    <property type="entry name" value="LON domain-like"/>
    <property type="match status" value="1"/>
</dbReference>
<feature type="domain" description="Lon N-terminal" evidence="1">
    <location>
        <begin position="22"/>
        <end position="222"/>
    </location>
</feature>
<dbReference type="OrthoDB" id="9806457at2"/>
<name>A0A1G8FM82_9PROT</name>
<evidence type="ECO:0000259" key="1">
    <source>
        <dbReference type="PROSITE" id="PS51787"/>
    </source>
</evidence>
<keyword evidence="3" id="KW-1185">Reference proteome</keyword>
<gene>
    <name evidence="2" type="ORF">SAMN05421742_1154</name>
</gene>
<evidence type="ECO:0000313" key="3">
    <source>
        <dbReference type="Proteomes" id="UP000217076"/>
    </source>
</evidence>
<protein>
    <recommendedName>
        <fullName evidence="1">Lon N-terminal domain-containing protein</fullName>
    </recommendedName>
</protein>
<dbReference type="InterPro" id="IPR046336">
    <property type="entry name" value="Lon_prtase_N_sf"/>
</dbReference>
<proteinExistence type="predicted"/>
<dbReference type="SUPFAM" id="SSF88697">
    <property type="entry name" value="PUA domain-like"/>
    <property type="match status" value="1"/>
</dbReference>
<dbReference type="EMBL" id="FNCV01000015">
    <property type="protein sequence ID" value="SDH83106.1"/>
    <property type="molecule type" value="Genomic_DNA"/>
</dbReference>
<dbReference type="PANTHER" id="PTHR46732">
    <property type="entry name" value="ATP-DEPENDENT PROTEASE LA (LON) DOMAIN PROTEIN"/>
    <property type="match status" value="1"/>
</dbReference>
<dbReference type="InterPro" id="IPR015947">
    <property type="entry name" value="PUA-like_sf"/>
</dbReference>
<accession>A0A1G8FM82</accession>
<sequence length="233" mass="25470">MSDTAPANPFDPGPEDPLPEVVDLFPLAGVLLLPGGRVPLNIFEPRYLSLIGDALGRGRLIGLVQPRDVAPADSNRGAGDPHPTLYRIGCLGRIVVFQEEEDGRFVIWLKGLARFRLGAELPAAEGGYRRVAADFSDFRHDLAPPAPFDLDRARLIQGLDMMIRRQGARLDHKALEKLDNAELLSAVAMVAPLAPNERQALLEAPTRADLIETLMTLLEMGTFETPPPSDNRQ</sequence>
<dbReference type="PANTHER" id="PTHR46732:SF8">
    <property type="entry name" value="ATP-DEPENDENT PROTEASE LA (LON) DOMAIN PROTEIN"/>
    <property type="match status" value="1"/>
</dbReference>
<dbReference type="RefSeq" id="WP_092621672.1">
    <property type="nucleotide sequence ID" value="NZ_FNCV01000015.1"/>
</dbReference>
<dbReference type="Proteomes" id="UP000217076">
    <property type="component" value="Unassembled WGS sequence"/>
</dbReference>
<dbReference type="PROSITE" id="PS51787">
    <property type="entry name" value="LON_N"/>
    <property type="match status" value="1"/>
</dbReference>
<dbReference type="STRING" id="83401.SAMN05421742_1154"/>
<reference evidence="3" key="1">
    <citation type="submission" date="2016-10" db="EMBL/GenBank/DDBJ databases">
        <authorList>
            <person name="Varghese N."/>
            <person name="Submissions S."/>
        </authorList>
    </citation>
    <scope>NUCLEOTIDE SEQUENCE [LARGE SCALE GENOMIC DNA]</scope>
    <source>
        <strain evidence="3">930I</strain>
    </source>
</reference>
<dbReference type="AlphaFoldDB" id="A0A1G8FM82"/>
<dbReference type="InterPro" id="IPR003111">
    <property type="entry name" value="Lon_prtase_N"/>
</dbReference>
<evidence type="ECO:0000313" key="2">
    <source>
        <dbReference type="EMBL" id="SDH83106.1"/>
    </source>
</evidence>